<proteinExistence type="predicted"/>
<dbReference type="CDD" id="cd00167">
    <property type="entry name" value="SANT"/>
    <property type="match status" value="2"/>
</dbReference>
<evidence type="ECO:0000256" key="1">
    <source>
        <dbReference type="PROSITE-ProRule" id="PRU00042"/>
    </source>
</evidence>
<feature type="region of interest" description="Disordered" evidence="2">
    <location>
        <begin position="301"/>
        <end position="325"/>
    </location>
</feature>
<feature type="domain" description="C2H2-type" evidence="4">
    <location>
        <begin position="753"/>
        <end position="778"/>
    </location>
</feature>
<feature type="compositionally biased region" description="Basic and acidic residues" evidence="2">
    <location>
        <begin position="1177"/>
        <end position="1188"/>
    </location>
</feature>
<dbReference type="Pfam" id="PF13921">
    <property type="entry name" value="Myb_DNA-bind_6"/>
    <property type="match status" value="1"/>
</dbReference>
<feature type="region of interest" description="Disordered" evidence="2">
    <location>
        <begin position="1270"/>
        <end position="1303"/>
    </location>
</feature>
<dbReference type="Proteomes" id="UP001151518">
    <property type="component" value="Unassembled WGS sequence"/>
</dbReference>
<dbReference type="Gene3D" id="1.10.10.60">
    <property type="entry name" value="Homeodomain-like"/>
    <property type="match status" value="3"/>
</dbReference>
<feature type="domain" description="HTH myb-type" evidence="5">
    <location>
        <begin position="174"/>
        <end position="228"/>
    </location>
</feature>
<reference evidence="6" key="1">
    <citation type="submission" date="2022-07" db="EMBL/GenBank/DDBJ databases">
        <title>Phylogenomic reconstructions and comparative analyses of Kickxellomycotina fungi.</title>
        <authorList>
            <person name="Reynolds N.K."/>
            <person name="Stajich J.E."/>
            <person name="Barry K."/>
            <person name="Grigoriev I.V."/>
            <person name="Crous P."/>
            <person name="Smith M.E."/>
        </authorList>
    </citation>
    <scope>NUCLEOTIDE SEQUENCE</scope>
    <source>
        <strain evidence="6">NRRL 3115</strain>
    </source>
</reference>
<gene>
    <name evidence="6" type="ORF">GGI25_004322</name>
</gene>
<dbReference type="GO" id="GO:0000978">
    <property type="term" value="F:RNA polymerase II cis-regulatory region sequence-specific DNA binding"/>
    <property type="evidence" value="ECO:0007669"/>
    <property type="project" value="TreeGrafter"/>
</dbReference>
<feature type="region of interest" description="Disordered" evidence="2">
    <location>
        <begin position="706"/>
        <end position="727"/>
    </location>
</feature>
<dbReference type="SMART" id="SM00355">
    <property type="entry name" value="ZnF_C2H2"/>
    <property type="match status" value="4"/>
</dbReference>
<feature type="region of interest" description="Disordered" evidence="2">
    <location>
        <begin position="1162"/>
        <end position="1235"/>
    </location>
</feature>
<feature type="region of interest" description="Disordered" evidence="2">
    <location>
        <begin position="1065"/>
        <end position="1089"/>
    </location>
</feature>
<feature type="compositionally biased region" description="Polar residues" evidence="2">
    <location>
        <begin position="35"/>
        <end position="52"/>
    </location>
</feature>
<dbReference type="OrthoDB" id="2143914at2759"/>
<dbReference type="Pfam" id="PF00249">
    <property type="entry name" value="Myb_DNA-binding"/>
    <property type="match status" value="1"/>
</dbReference>
<dbReference type="PROSITE" id="PS50157">
    <property type="entry name" value="ZINC_FINGER_C2H2_2"/>
    <property type="match status" value="1"/>
</dbReference>
<evidence type="ECO:0000259" key="5">
    <source>
        <dbReference type="PROSITE" id="PS51294"/>
    </source>
</evidence>
<dbReference type="PROSITE" id="PS50090">
    <property type="entry name" value="MYB_LIKE"/>
    <property type="match status" value="3"/>
</dbReference>
<dbReference type="InterPro" id="IPR001005">
    <property type="entry name" value="SANT/Myb"/>
</dbReference>
<keyword evidence="1" id="KW-0479">Metal-binding</keyword>
<dbReference type="InterPro" id="IPR050560">
    <property type="entry name" value="MYB_TF"/>
</dbReference>
<dbReference type="SMART" id="SM00717">
    <property type="entry name" value="SANT"/>
    <property type="match status" value="3"/>
</dbReference>
<sequence length="1636" mass="173671">MSTPYVLSGPEDDEHYDVREMFRPNKAPRKATVADTMSSTLADNTSTDTLAQQPLPKKNGKDVSRGQAASASLMEQVRAAKLQAIEILRALDAEKMLEHNIADYIEDVEAAYDETDSKVTFPKLRAAWSREEDRLLMVGVRVYGPNTESWPRIAMLVPGRTNKSCRKRWFHSLDPSLHKGPWTADEDELLRERVAQFPSQWSRVAEGIQGRTDDQCAKRWRESLDPEIERGKWKPEEDRLLLEKFGEFGTQWQKIATFFHGRPGLHCRNRWRKIQRIINQKERKSGPIAADELDRTLASVTESVNRRKTAQRSRQPNHGFKQGGIIVCGSGTSAANTNTGIAPDSDTMVADNGSKGKAIAGESNPSLVATDGQTSIQQQLLDAQGLESAELAQISASLSRAANNITGPSLFNGTGVPSMPIAAGANSQDSQYNRQQNYAANVDIAANLQSSTRSIAVPAGSVNLHNRYSGAVDALFIPSEQPASVSSEVQQRLRGGTVAATAASFRQQAAAKRSSSVLFSPTEEQRQRLRKLGLKLYGCAAMPESCSASFGDPMSLNTHIKLAHPAIACLIPSLNIGPGSGVAGGNQMSAAAGSLSSPESQRQQATAIDSPGGNNDELLEILAQQSPSLPSLPNGVAGDITGGSLAMAISESGSKVLQSHVKPYRCAMTGCNHAYKNVNGLEYHIFHSRKSNNHLLPGINQAGDASGLDRIGSGNDGGGSGNSEGVSPDMPMTDDHDVFTAGISPSAMTQNTFQCMEVECLATFNSENELKRHTLTKHPRPIRRAIKPSIKGKGNGGGTPHVLTPVESLSQSTSASTFWTATTISDMLNIAAVSESAIAMSNGSGISSGNHVLSMPTIPETGTVPPLNAVLSGFMNEHRPGLALGSGNLPSLGPRAFTSSDLASVASFAVNNPSATSSSQQAANQRLPFASPLAASQQQKQPQQQHLQQNHAFRQRPEQLGPFIQSDNISAPFLSAPALISVNGGEPPSMESYFALDLNGTNNAAIQQHQQLHNNNPLAQTLYDPTQPATVAIPSEADSSAHVTAASMMLDALNHAAAVAATTGVTGENQSDSENLNRASIGPSSSQTHEQLRQRMQQLHGSNSIGGSVGDDLPLDMQIMNSVLSPFYLPSNTADAAVAPSRLASRGSVGESASELAHCARNTDNDIQMTDDNSVDVGRRYSKDRRSGSIDMTSLATVPTSNMNSARHLDSAPSIDITESPPLASIGGNNPLSRSGFHSQLATSLLSKRGGVQQQQQQQQAAAAVPLGVSISSSGYEDGGKNSQTPTPAPAGQQNPMLSPWGPDLTTLGGLLVMPNGSQHHSPLASAVSENAALVHQSGSLQQHNQRLYTPQPSDLAQFQHNQQHQQLLHEFSQHHPPLASPNAAGVGYQRHFSSPIQLTQQQQQQQHNMATVMAAAHNGSSIIGCVVPSCKLVFSDANALKHHLRFDHPREPVSANILSTFNGSNPGSPSEGGGALSTLPIGNQTLMNIAASAAPNHAAVSVIPHSHAGSRMSSGGISATEMSSMTAMAAAAVARDQRAKAPHWVDQNVWSMWIAAANGQEQNITAAAAATAMGITPGVSGGPQSFLQQNGNTPSAQPQQSYTSQQQYAVDNDLLRMFESVNKPSKINSSSTSHV</sequence>
<evidence type="ECO:0000259" key="4">
    <source>
        <dbReference type="PROSITE" id="PS50157"/>
    </source>
</evidence>
<dbReference type="PANTHER" id="PTHR45614">
    <property type="entry name" value="MYB PROTEIN-RELATED"/>
    <property type="match status" value="1"/>
</dbReference>
<dbReference type="GO" id="GO:0008270">
    <property type="term" value="F:zinc ion binding"/>
    <property type="evidence" value="ECO:0007669"/>
    <property type="project" value="UniProtKB-KW"/>
</dbReference>
<comment type="caution">
    <text evidence="6">The sequence shown here is derived from an EMBL/GenBank/DDBJ whole genome shotgun (WGS) entry which is preliminary data.</text>
</comment>
<dbReference type="InterPro" id="IPR009057">
    <property type="entry name" value="Homeodomain-like_sf"/>
</dbReference>
<feature type="domain" description="Myb-like" evidence="3">
    <location>
        <begin position="174"/>
        <end position="224"/>
    </location>
</feature>
<feature type="compositionally biased region" description="Polar residues" evidence="2">
    <location>
        <begin position="1270"/>
        <end position="1297"/>
    </location>
</feature>
<feature type="domain" description="HTH myb-type" evidence="5">
    <location>
        <begin position="230"/>
        <end position="282"/>
    </location>
</feature>
<feature type="compositionally biased region" description="Polar residues" evidence="2">
    <location>
        <begin position="1190"/>
        <end position="1205"/>
    </location>
</feature>
<protein>
    <submittedName>
        <fullName evidence="6">Uncharacterized protein</fullName>
    </submittedName>
</protein>
<feature type="region of interest" description="Disordered" evidence="2">
    <location>
        <begin position="587"/>
        <end position="613"/>
    </location>
</feature>
<feature type="domain" description="HTH myb-type" evidence="5">
    <location>
        <begin position="120"/>
        <end position="169"/>
    </location>
</feature>
<dbReference type="PANTHER" id="PTHR45614:SF51">
    <property type="entry name" value="MYB-LIKE DNA-BINDING PROTEIN BAS1"/>
    <property type="match status" value="1"/>
</dbReference>
<keyword evidence="1" id="KW-0862">Zinc</keyword>
<accession>A0A9W8G6W2</accession>
<feature type="domain" description="Myb-like" evidence="3">
    <location>
        <begin position="225"/>
        <end position="275"/>
    </location>
</feature>
<evidence type="ECO:0000256" key="2">
    <source>
        <dbReference type="SAM" id="MobiDB-lite"/>
    </source>
</evidence>
<dbReference type="GO" id="GO:0005634">
    <property type="term" value="C:nucleus"/>
    <property type="evidence" value="ECO:0007669"/>
    <property type="project" value="TreeGrafter"/>
</dbReference>
<evidence type="ECO:0000259" key="3">
    <source>
        <dbReference type="PROSITE" id="PS50090"/>
    </source>
</evidence>
<evidence type="ECO:0000313" key="6">
    <source>
        <dbReference type="EMBL" id="KAJ2674583.1"/>
    </source>
</evidence>
<feature type="region of interest" description="Disordered" evidence="2">
    <location>
        <begin position="1"/>
        <end position="67"/>
    </location>
</feature>
<dbReference type="SUPFAM" id="SSF46689">
    <property type="entry name" value="Homeodomain-like"/>
    <property type="match status" value="2"/>
</dbReference>
<dbReference type="PROSITE" id="PS51294">
    <property type="entry name" value="HTH_MYB"/>
    <property type="match status" value="3"/>
</dbReference>
<feature type="compositionally biased region" description="Polar residues" evidence="2">
    <location>
        <begin position="1068"/>
        <end position="1089"/>
    </location>
</feature>
<name>A0A9W8G6W2_9FUNG</name>
<feature type="compositionally biased region" description="Polar residues" evidence="2">
    <location>
        <begin position="1583"/>
        <end position="1593"/>
    </location>
</feature>
<keyword evidence="1" id="KW-0863">Zinc-finger</keyword>
<feature type="compositionally biased region" description="Low complexity" evidence="2">
    <location>
        <begin position="1594"/>
        <end position="1606"/>
    </location>
</feature>
<organism evidence="6 7">
    <name type="scientific">Coemansia spiralis</name>
    <dbReference type="NCBI Taxonomy" id="417178"/>
    <lineage>
        <taxon>Eukaryota</taxon>
        <taxon>Fungi</taxon>
        <taxon>Fungi incertae sedis</taxon>
        <taxon>Zoopagomycota</taxon>
        <taxon>Kickxellomycotina</taxon>
        <taxon>Kickxellomycetes</taxon>
        <taxon>Kickxellales</taxon>
        <taxon>Kickxellaceae</taxon>
        <taxon>Coemansia</taxon>
    </lineage>
</organism>
<dbReference type="InterPro" id="IPR013087">
    <property type="entry name" value="Znf_C2H2_type"/>
</dbReference>
<dbReference type="PROSITE" id="PS00028">
    <property type="entry name" value="ZINC_FINGER_C2H2_1"/>
    <property type="match status" value="2"/>
</dbReference>
<dbReference type="InterPro" id="IPR017930">
    <property type="entry name" value="Myb_dom"/>
</dbReference>
<feature type="region of interest" description="Disordered" evidence="2">
    <location>
        <begin position="1581"/>
        <end position="1606"/>
    </location>
</feature>
<feature type="domain" description="Myb-like" evidence="3">
    <location>
        <begin position="125"/>
        <end position="173"/>
    </location>
</feature>
<evidence type="ECO:0000313" key="7">
    <source>
        <dbReference type="Proteomes" id="UP001151518"/>
    </source>
</evidence>
<dbReference type="GO" id="GO:0000981">
    <property type="term" value="F:DNA-binding transcription factor activity, RNA polymerase II-specific"/>
    <property type="evidence" value="ECO:0007669"/>
    <property type="project" value="TreeGrafter"/>
</dbReference>
<feature type="compositionally biased region" description="Polar residues" evidence="2">
    <location>
        <begin position="587"/>
        <end position="607"/>
    </location>
</feature>
<dbReference type="EMBL" id="JANBTW010000056">
    <property type="protein sequence ID" value="KAJ2674583.1"/>
    <property type="molecule type" value="Genomic_DNA"/>
</dbReference>